<dbReference type="Pfam" id="PF14265">
    <property type="entry name" value="DUF4355"/>
    <property type="match status" value="1"/>
</dbReference>
<reference evidence="2 3" key="1">
    <citation type="submission" date="2016-10" db="EMBL/GenBank/DDBJ databases">
        <authorList>
            <person name="de Groot N.N."/>
        </authorList>
    </citation>
    <scope>NUCLEOTIDE SEQUENCE [LARGE SCALE GENOMIC DNA]</scope>
    <source>
        <strain evidence="2 3">DSM 44778</strain>
    </source>
</reference>
<keyword evidence="1" id="KW-0175">Coiled coil</keyword>
<keyword evidence="3" id="KW-1185">Reference proteome</keyword>
<organism evidence="2 3">
    <name type="scientific">Thermoflavimicrobium dichotomicum</name>
    <dbReference type="NCBI Taxonomy" id="46223"/>
    <lineage>
        <taxon>Bacteria</taxon>
        <taxon>Bacillati</taxon>
        <taxon>Bacillota</taxon>
        <taxon>Bacilli</taxon>
        <taxon>Bacillales</taxon>
        <taxon>Thermoactinomycetaceae</taxon>
        <taxon>Thermoflavimicrobium</taxon>
    </lineage>
</organism>
<dbReference type="EMBL" id="FORR01000025">
    <property type="protein sequence ID" value="SFJ83132.1"/>
    <property type="molecule type" value="Genomic_DNA"/>
</dbReference>
<dbReference type="RefSeq" id="WP_093231530.1">
    <property type="nucleotide sequence ID" value="NZ_FORR01000025.1"/>
</dbReference>
<dbReference type="STRING" id="46223.SAMN05421852_12539"/>
<accession>A0A1I3UJP7</accession>
<protein>
    <recommendedName>
        <fullName evidence="4">DUF4355 domain-containing protein</fullName>
    </recommendedName>
</protein>
<dbReference type="Proteomes" id="UP000199545">
    <property type="component" value="Unassembled WGS sequence"/>
</dbReference>
<sequence>MTIDLQQIREFLTQNADNEEVRAFLNELRTPSLDDIKRLAEENEEVKTWLQSEKDRHFSKGLETWKQKTLPSIIEEEIKKRYPEETPEQRELKKLRAEIEQMRREKEREALRAKAKDLAIEKKLPSNLVDFFVADTEEKTLENLNILEQVWTQSLQNVVGETFKQHGREPHKPQQTQSIENPWRKETFNLTKQAQILKENPELAKQLMNQAKE</sequence>
<dbReference type="OrthoDB" id="1901795at2"/>
<evidence type="ECO:0000313" key="3">
    <source>
        <dbReference type="Proteomes" id="UP000199545"/>
    </source>
</evidence>
<dbReference type="AlphaFoldDB" id="A0A1I3UJP7"/>
<feature type="coiled-coil region" evidence="1">
    <location>
        <begin position="85"/>
        <end position="116"/>
    </location>
</feature>
<name>A0A1I3UJP7_9BACL</name>
<proteinExistence type="predicted"/>
<evidence type="ECO:0000256" key="1">
    <source>
        <dbReference type="SAM" id="Coils"/>
    </source>
</evidence>
<evidence type="ECO:0008006" key="4">
    <source>
        <dbReference type="Google" id="ProtNLM"/>
    </source>
</evidence>
<gene>
    <name evidence="2" type="ORF">SAMN05421852_12539</name>
</gene>
<evidence type="ECO:0000313" key="2">
    <source>
        <dbReference type="EMBL" id="SFJ83132.1"/>
    </source>
</evidence>
<dbReference type="InterPro" id="IPR025580">
    <property type="entry name" value="Gp46"/>
</dbReference>